<evidence type="ECO:0000256" key="3">
    <source>
        <dbReference type="ARBA" id="ARBA00022692"/>
    </source>
</evidence>
<comment type="similarity">
    <text evidence="2">Belongs to the vacuolar ATPase subunit S1 family.</text>
</comment>
<evidence type="ECO:0000313" key="10">
    <source>
        <dbReference type="Ensembl" id="ENSGALP00010008611.1"/>
    </source>
</evidence>
<evidence type="ECO:0000256" key="6">
    <source>
        <dbReference type="SAM" id="MobiDB-lite"/>
    </source>
</evidence>
<evidence type="ECO:0000259" key="8">
    <source>
        <dbReference type="Pfam" id="PF05827"/>
    </source>
</evidence>
<dbReference type="GO" id="GO:0098588">
    <property type="term" value="C:bounding membrane of organelle"/>
    <property type="evidence" value="ECO:0007669"/>
    <property type="project" value="UniProtKB-ARBA"/>
</dbReference>
<dbReference type="Pfam" id="PF05827">
    <property type="entry name" value="VAS1_LD"/>
    <property type="match status" value="1"/>
</dbReference>
<dbReference type="Proteomes" id="UP000000539">
    <property type="component" value="Chromosome Z"/>
</dbReference>
<dbReference type="InterPro" id="IPR046755">
    <property type="entry name" value="VAS1_LD"/>
</dbReference>
<proteinExistence type="inferred from homology"/>
<evidence type="ECO:0000256" key="2">
    <source>
        <dbReference type="ARBA" id="ARBA00009037"/>
    </source>
</evidence>
<evidence type="ECO:0000256" key="5">
    <source>
        <dbReference type="ARBA" id="ARBA00023136"/>
    </source>
</evidence>
<dbReference type="OrthoDB" id="9442153at2759"/>
<reference evidence="10" key="1">
    <citation type="submission" date="2020-11" db="EMBL/GenBank/DDBJ databases">
        <title>Gallus gallus (Chicken) genome, bGalGal1, GRCg7b, maternal haplotype autosomes + Z &amp; W.</title>
        <authorList>
            <person name="Warren W."/>
            <person name="Formenti G."/>
            <person name="Fedrigo O."/>
            <person name="Haase B."/>
            <person name="Mountcastle J."/>
            <person name="Balacco J."/>
            <person name="Tracey A."/>
            <person name="Schneider V."/>
            <person name="Okimoto R."/>
            <person name="Cheng H."/>
            <person name="Hawken R."/>
            <person name="Howe K."/>
            <person name="Jarvis E.D."/>
        </authorList>
    </citation>
    <scope>NUCLEOTIDE SEQUENCE [LARGE SCALE GENOMIC DNA]</scope>
    <source>
        <strain evidence="10">Broiler</strain>
    </source>
</reference>
<sequence length="500" mass="56698">MGPSVPAASRPGPPPAPPAPQQQRVTHTFSRTIPLAWDAPPKGLAFSAVPRCAFLYCLSCHFWSRRWLRSLRAVRRPRHFPARHGKQRDMGHAYGRCMQSAYMGARRLSHAGYQSRDDSRWLHLLSITPPGVRGRAAPPSPEEQMCSVWRHRLFSMERNAALRLFVLFSCLGFSASVEHTLTTVDGSSHVVSDQDSLQRTGRRYDGGVKPKFNVNQVAIAQVVSYNLSRKEQLERASWRPFTHSHYSPLNVTINGIPCILFWAKRIMIKFENHTQLDLTEKTFGVHATVDVGDSNCSEDNAMLSLKFGDIGNLKGLVIRLLLTTSYYQLSVQNWFSLQRLQLIYNHSVQATFNATRIYAPASYSFHCEHVSSLQRYDALLIPSSANDVSKLWEVTFIDFQIQGFNIQEGHFAYAKDCASFFSPAILMGLVMSLILLLVLAYALHMLIHLKSLDRHYECKASPAYFAQMKDSDMGDEKEPLRSSGNESYELRSQQFCKIYI</sequence>
<keyword evidence="3 7" id="KW-0812">Transmembrane</keyword>
<dbReference type="Gene3D" id="2.40.160.110">
    <property type="match status" value="1"/>
</dbReference>
<dbReference type="PANTHER" id="PTHR12471:SF3">
    <property type="entry name" value="ATPASE, H+ TRANSPORTING, LYSOSOMAL ACCESSORY PROTEIN 1-LIKE"/>
    <property type="match status" value="1"/>
</dbReference>
<reference evidence="10" key="2">
    <citation type="submission" date="2025-08" db="UniProtKB">
        <authorList>
            <consortium name="Ensembl"/>
        </authorList>
    </citation>
    <scope>IDENTIFICATION</scope>
    <source>
        <strain evidence="10">broiler</strain>
    </source>
</reference>
<evidence type="ECO:0000313" key="11">
    <source>
        <dbReference type="Proteomes" id="UP000000539"/>
    </source>
</evidence>
<organism evidence="10 11">
    <name type="scientific">Gallus gallus</name>
    <name type="common">Chicken</name>
    <dbReference type="NCBI Taxonomy" id="9031"/>
    <lineage>
        <taxon>Eukaryota</taxon>
        <taxon>Metazoa</taxon>
        <taxon>Chordata</taxon>
        <taxon>Craniata</taxon>
        <taxon>Vertebrata</taxon>
        <taxon>Euteleostomi</taxon>
        <taxon>Archelosauria</taxon>
        <taxon>Archosauria</taxon>
        <taxon>Dinosauria</taxon>
        <taxon>Saurischia</taxon>
        <taxon>Theropoda</taxon>
        <taxon>Coelurosauria</taxon>
        <taxon>Aves</taxon>
        <taxon>Neognathae</taxon>
        <taxon>Galloanserae</taxon>
        <taxon>Galliformes</taxon>
        <taxon>Phasianidae</taxon>
        <taxon>Phasianinae</taxon>
        <taxon>Gallus</taxon>
    </lineage>
</organism>
<protein>
    <submittedName>
        <fullName evidence="10">ATPase H+ transporting accessory protein 1 like</fullName>
    </submittedName>
</protein>
<name>A0A8V0XUE2_CHICK</name>
<evidence type="ECO:0000256" key="7">
    <source>
        <dbReference type="SAM" id="Phobius"/>
    </source>
</evidence>
<dbReference type="InterPro" id="IPR046756">
    <property type="entry name" value="VAS1/VOA1_TM"/>
</dbReference>
<dbReference type="Ensembl" id="ENSGALT00010014617.1">
    <property type="protein sequence ID" value="ENSGALP00010008611.1"/>
    <property type="gene ID" value="ENSGALG00010006121.1"/>
</dbReference>
<dbReference type="PANTHER" id="PTHR12471">
    <property type="entry name" value="VACUOLAR ATP SYNTHASE SUBUNIT S1"/>
    <property type="match status" value="1"/>
</dbReference>
<keyword evidence="11" id="KW-1185">Reference proteome</keyword>
<dbReference type="FunFam" id="2.40.160.110:FF:000003">
    <property type="entry name" value="ATPase H+ transporting accessory protein 1"/>
    <property type="match status" value="1"/>
</dbReference>
<feature type="transmembrane region" description="Helical" evidence="7">
    <location>
        <begin position="420"/>
        <end position="443"/>
    </location>
</feature>
<evidence type="ECO:0000256" key="4">
    <source>
        <dbReference type="ARBA" id="ARBA00022989"/>
    </source>
</evidence>
<dbReference type="InterPro" id="IPR008388">
    <property type="entry name" value="Ac45_acc_su"/>
</dbReference>
<dbReference type="GeneTree" id="ENSGT00940000158156"/>
<dbReference type="GO" id="GO:0001671">
    <property type="term" value="F:ATPase activator activity"/>
    <property type="evidence" value="ECO:0000318"/>
    <property type="project" value="GO_Central"/>
</dbReference>
<feature type="compositionally biased region" description="Low complexity" evidence="6">
    <location>
        <begin position="1"/>
        <end position="10"/>
    </location>
</feature>
<accession>A0A8V0XUE2</accession>
<feature type="region of interest" description="Disordered" evidence="6">
    <location>
        <begin position="1"/>
        <end position="25"/>
    </location>
</feature>
<dbReference type="GO" id="GO:0030641">
    <property type="term" value="P:regulation of cellular pH"/>
    <property type="evidence" value="ECO:0000318"/>
    <property type="project" value="GO_Central"/>
</dbReference>
<evidence type="ECO:0000259" key="9">
    <source>
        <dbReference type="Pfam" id="PF20520"/>
    </source>
</evidence>
<keyword evidence="4 7" id="KW-1133">Transmembrane helix</keyword>
<evidence type="ECO:0000256" key="1">
    <source>
        <dbReference type="ARBA" id="ARBA00004167"/>
    </source>
</evidence>
<comment type="subcellular location">
    <subcellularLocation>
        <location evidence="1">Membrane</location>
        <topology evidence="1">Single-pass membrane protein</topology>
    </subcellularLocation>
</comment>
<dbReference type="GO" id="GO:0012505">
    <property type="term" value="C:endomembrane system"/>
    <property type="evidence" value="ECO:0007669"/>
    <property type="project" value="UniProtKB-ARBA"/>
</dbReference>
<feature type="domain" description="V-type proton ATPase subunit S1 luminal" evidence="8">
    <location>
        <begin position="257"/>
        <end position="404"/>
    </location>
</feature>
<dbReference type="Pfam" id="PF20520">
    <property type="entry name" value="Ac45-VOA1_TM"/>
    <property type="match status" value="1"/>
</dbReference>
<gene>
    <name evidence="10" type="primary">ATP6AP1L</name>
</gene>
<dbReference type="GO" id="GO:0030659">
    <property type="term" value="C:cytoplasmic vesicle membrane"/>
    <property type="evidence" value="ECO:0007669"/>
    <property type="project" value="UniProtKB-ARBA"/>
</dbReference>
<feature type="domain" description="V-type proton ATPase subunit S1/VOA1 transmembrane" evidence="9">
    <location>
        <begin position="419"/>
        <end position="456"/>
    </location>
</feature>
<feature type="compositionally biased region" description="Pro residues" evidence="6">
    <location>
        <begin position="11"/>
        <end position="20"/>
    </location>
</feature>
<keyword evidence="5 7" id="KW-0472">Membrane</keyword>
<dbReference type="AlphaFoldDB" id="A0A8V0XUE2"/>
<reference evidence="10" key="3">
    <citation type="submission" date="2025-09" db="UniProtKB">
        <authorList>
            <consortium name="Ensembl"/>
        </authorList>
    </citation>
    <scope>IDENTIFICATION</scope>
    <source>
        <strain evidence="10">broiler</strain>
    </source>
</reference>
<dbReference type="GO" id="GO:0033176">
    <property type="term" value="C:proton-transporting V-type ATPase complex"/>
    <property type="evidence" value="ECO:0000318"/>
    <property type="project" value="GO_Central"/>
</dbReference>